<dbReference type="Proteomes" id="UP001367508">
    <property type="component" value="Unassembled WGS sequence"/>
</dbReference>
<dbReference type="AlphaFoldDB" id="A0AAN9L328"/>
<protein>
    <submittedName>
        <fullName evidence="1">Uncharacterized protein</fullName>
    </submittedName>
</protein>
<reference evidence="1 2" key="1">
    <citation type="submission" date="2024-01" db="EMBL/GenBank/DDBJ databases">
        <title>The genomes of 5 underutilized Papilionoideae crops provide insights into root nodulation and disease resistanc.</title>
        <authorList>
            <person name="Jiang F."/>
        </authorList>
    </citation>
    <scope>NUCLEOTIDE SEQUENCE [LARGE SCALE GENOMIC DNA]</scope>
    <source>
        <strain evidence="1">LVBAO_FW01</strain>
        <tissue evidence="1">Leaves</tissue>
    </source>
</reference>
<evidence type="ECO:0000313" key="1">
    <source>
        <dbReference type="EMBL" id="KAK7328590.1"/>
    </source>
</evidence>
<evidence type="ECO:0000313" key="2">
    <source>
        <dbReference type="Proteomes" id="UP001367508"/>
    </source>
</evidence>
<accession>A0AAN9L328</accession>
<proteinExistence type="predicted"/>
<sequence length="246" mass="27801">MGRSLRAWTLKFTLLEYHGTGQCLRVMWVCIPGLCKLPTAFTKMGNSGLLGLFGNVNEQEDGEEEYTSIAWEMVLPLPHTLMHSSNFHTRNGPDFTCNRLLTHSFLLDHCTLIATFSINMEKRGAVFYSCEIDRRDACMALWEGYYQHGLLRSPKNSSMLRPNNCAPRVLGESSILWQGHPGDASHTVVERDENRAMRLLFSKIKPGFQRPPPPPPPIFLASSSPSDQELLIFRRVPSPPSQIQND</sequence>
<comment type="caution">
    <text evidence="1">The sequence shown here is derived from an EMBL/GenBank/DDBJ whole genome shotgun (WGS) entry which is preliminary data.</text>
</comment>
<keyword evidence="2" id="KW-1185">Reference proteome</keyword>
<dbReference type="EMBL" id="JAYMYQ010000005">
    <property type="protein sequence ID" value="KAK7328590.1"/>
    <property type="molecule type" value="Genomic_DNA"/>
</dbReference>
<gene>
    <name evidence="1" type="ORF">VNO77_22702</name>
</gene>
<name>A0AAN9L328_CANGL</name>
<organism evidence="1 2">
    <name type="scientific">Canavalia gladiata</name>
    <name type="common">Sword bean</name>
    <name type="synonym">Dolichos gladiatus</name>
    <dbReference type="NCBI Taxonomy" id="3824"/>
    <lineage>
        <taxon>Eukaryota</taxon>
        <taxon>Viridiplantae</taxon>
        <taxon>Streptophyta</taxon>
        <taxon>Embryophyta</taxon>
        <taxon>Tracheophyta</taxon>
        <taxon>Spermatophyta</taxon>
        <taxon>Magnoliopsida</taxon>
        <taxon>eudicotyledons</taxon>
        <taxon>Gunneridae</taxon>
        <taxon>Pentapetalae</taxon>
        <taxon>rosids</taxon>
        <taxon>fabids</taxon>
        <taxon>Fabales</taxon>
        <taxon>Fabaceae</taxon>
        <taxon>Papilionoideae</taxon>
        <taxon>50 kb inversion clade</taxon>
        <taxon>NPAAA clade</taxon>
        <taxon>indigoferoid/millettioid clade</taxon>
        <taxon>Phaseoleae</taxon>
        <taxon>Canavalia</taxon>
    </lineage>
</organism>